<proteinExistence type="predicted"/>
<organism evidence="2 3">
    <name type="scientific">Galerina marginata (strain CBS 339.88)</name>
    <dbReference type="NCBI Taxonomy" id="685588"/>
    <lineage>
        <taxon>Eukaryota</taxon>
        <taxon>Fungi</taxon>
        <taxon>Dikarya</taxon>
        <taxon>Basidiomycota</taxon>
        <taxon>Agaricomycotina</taxon>
        <taxon>Agaricomycetes</taxon>
        <taxon>Agaricomycetidae</taxon>
        <taxon>Agaricales</taxon>
        <taxon>Agaricineae</taxon>
        <taxon>Strophariaceae</taxon>
        <taxon>Galerina</taxon>
    </lineage>
</organism>
<keyword evidence="3" id="KW-1185">Reference proteome</keyword>
<dbReference type="OrthoDB" id="2654453at2759"/>
<feature type="transmembrane region" description="Helical" evidence="1">
    <location>
        <begin position="59"/>
        <end position="79"/>
    </location>
</feature>
<keyword evidence="1" id="KW-1133">Transmembrane helix</keyword>
<evidence type="ECO:0000313" key="3">
    <source>
        <dbReference type="Proteomes" id="UP000027222"/>
    </source>
</evidence>
<accession>A0A067S7C5</accession>
<evidence type="ECO:0000256" key="1">
    <source>
        <dbReference type="SAM" id="Phobius"/>
    </source>
</evidence>
<reference evidence="3" key="1">
    <citation type="journal article" date="2014" name="Proc. Natl. Acad. Sci. U.S.A.">
        <title>Extensive sampling of basidiomycete genomes demonstrates inadequacy of the white-rot/brown-rot paradigm for wood decay fungi.</title>
        <authorList>
            <person name="Riley R."/>
            <person name="Salamov A.A."/>
            <person name="Brown D.W."/>
            <person name="Nagy L.G."/>
            <person name="Floudas D."/>
            <person name="Held B.W."/>
            <person name="Levasseur A."/>
            <person name="Lombard V."/>
            <person name="Morin E."/>
            <person name="Otillar R."/>
            <person name="Lindquist E.A."/>
            <person name="Sun H."/>
            <person name="LaButti K.M."/>
            <person name="Schmutz J."/>
            <person name="Jabbour D."/>
            <person name="Luo H."/>
            <person name="Baker S.E."/>
            <person name="Pisabarro A.G."/>
            <person name="Walton J.D."/>
            <person name="Blanchette R.A."/>
            <person name="Henrissat B."/>
            <person name="Martin F."/>
            <person name="Cullen D."/>
            <person name="Hibbett D.S."/>
            <person name="Grigoriev I.V."/>
        </authorList>
    </citation>
    <scope>NUCLEOTIDE SEQUENCE [LARGE SCALE GENOMIC DNA]</scope>
    <source>
        <strain evidence="3">CBS 339.88</strain>
    </source>
</reference>
<sequence length="189" mass="21413">MTHGGQSTLIQAIVSASSEKRHLIVAGSSENKSQICIWEKPTKRALQQRRSEDERRGGLILLFTLLIFNFALAITWKAWFPAFKSEFMNLPREFQNSVKDLIPDIRRDAVAEQDAMMVRNVGNSNGQPSIRDILDLEDRILRKMLRMPPQLIEKDGKLQIGEPQLDGSQDVIDDEIIEKLISGLLTADD</sequence>
<evidence type="ECO:0000313" key="2">
    <source>
        <dbReference type="EMBL" id="KDR65797.1"/>
    </source>
</evidence>
<dbReference type="Proteomes" id="UP000027222">
    <property type="component" value="Unassembled WGS sequence"/>
</dbReference>
<dbReference type="AlphaFoldDB" id="A0A067S7C5"/>
<gene>
    <name evidence="2" type="ORF">GALMADRAFT_148380</name>
</gene>
<dbReference type="HOGENOM" id="CLU_1434544_0_0_1"/>
<protein>
    <submittedName>
        <fullName evidence="2">Uncharacterized protein</fullName>
    </submittedName>
</protein>
<keyword evidence="1" id="KW-0812">Transmembrane</keyword>
<name>A0A067S7C5_GALM3</name>
<keyword evidence="1" id="KW-0472">Membrane</keyword>
<dbReference type="EMBL" id="KL142432">
    <property type="protein sequence ID" value="KDR65797.1"/>
    <property type="molecule type" value="Genomic_DNA"/>
</dbReference>